<reference evidence="2" key="1">
    <citation type="journal article" date="2021" name="Nat. Commun.">
        <title>Genetic determinants of endophytism in the Arabidopsis root mycobiome.</title>
        <authorList>
            <person name="Mesny F."/>
            <person name="Miyauchi S."/>
            <person name="Thiergart T."/>
            <person name="Pickel B."/>
            <person name="Atanasova L."/>
            <person name="Karlsson M."/>
            <person name="Huettel B."/>
            <person name="Barry K.W."/>
            <person name="Haridas S."/>
            <person name="Chen C."/>
            <person name="Bauer D."/>
            <person name="Andreopoulos W."/>
            <person name="Pangilinan J."/>
            <person name="LaButti K."/>
            <person name="Riley R."/>
            <person name="Lipzen A."/>
            <person name="Clum A."/>
            <person name="Drula E."/>
            <person name="Henrissat B."/>
            <person name="Kohler A."/>
            <person name="Grigoriev I.V."/>
            <person name="Martin F.M."/>
            <person name="Hacquard S."/>
        </authorList>
    </citation>
    <scope>NUCLEOTIDE SEQUENCE</scope>
    <source>
        <strain evidence="2">FSSC 5 MPI-SDFR-AT-0091</strain>
    </source>
</reference>
<evidence type="ECO:0000313" key="2">
    <source>
        <dbReference type="EMBL" id="KAH7243040.1"/>
    </source>
</evidence>
<proteinExistence type="predicted"/>
<dbReference type="Proteomes" id="UP000736672">
    <property type="component" value="Unassembled WGS sequence"/>
</dbReference>
<dbReference type="AlphaFoldDB" id="A0A9P9GPC5"/>
<keyword evidence="3" id="KW-1185">Reference proteome</keyword>
<dbReference type="Gene3D" id="1.25.40.20">
    <property type="entry name" value="Ankyrin repeat-containing domain"/>
    <property type="match status" value="1"/>
</dbReference>
<feature type="repeat" description="ANK" evidence="1">
    <location>
        <begin position="376"/>
        <end position="408"/>
    </location>
</feature>
<keyword evidence="1" id="KW-0040">ANK repeat</keyword>
<evidence type="ECO:0000313" key="3">
    <source>
        <dbReference type="Proteomes" id="UP000736672"/>
    </source>
</evidence>
<accession>A0A9P9GPC5</accession>
<dbReference type="PROSITE" id="PS50088">
    <property type="entry name" value="ANK_REPEAT"/>
    <property type="match status" value="1"/>
</dbReference>
<dbReference type="PROSITE" id="PS50297">
    <property type="entry name" value="ANK_REP_REGION"/>
    <property type="match status" value="1"/>
</dbReference>
<dbReference type="InterPro" id="IPR036770">
    <property type="entry name" value="Ankyrin_rpt-contain_sf"/>
</dbReference>
<organism evidence="2 3">
    <name type="scientific">Fusarium solani</name>
    <name type="common">Filamentous fungus</name>
    <dbReference type="NCBI Taxonomy" id="169388"/>
    <lineage>
        <taxon>Eukaryota</taxon>
        <taxon>Fungi</taxon>
        <taxon>Dikarya</taxon>
        <taxon>Ascomycota</taxon>
        <taxon>Pezizomycotina</taxon>
        <taxon>Sordariomycetes</taxon>
        <taxon>Hypocreomycetidae</taxon>
        <taxon>Hypocreales</taxon>
        <taxon>Nectriaceae</taxon>
        <taxon>Fusarium</taxon>
        <taxon>Fusarium solani species complex</taxon>
    </lineage>
</organism>
<sequence>MQVLASTDGSEPRIRWEYQTACIDTLKKELKDESETCFIHLAAKFALGRITLDEYLDGVLAHLRKSSQAKHKFDVLSMELWPENDLWPLTTSDIFAGSVRALMWSPSFTPFEDKEWKCLRALASLAWNLHDPDKFQTRAREEGLDPSSLSPEAADLLLVICYCRRHVKLLEHLVHTVQPPAESSFDRLPFYAIEARTESWSNTAQHSPKSPENVAIEIQIWTLLLNSPWIHDPVDENVAAAMTSLGHTRAGSDPWAIEYTSPALGEFHSTLVARKFFPSLSQVASFILNCPDVEIGRRYFEKMPGSMISSHRFFYPSHTGGLLVPIIESKTLSDQRRLDLVRLVLEEIPRLDLDARIDRPWVADMRSFGAPGDPWDFFNPLMAAGWRGDKEMAKLLLEHGAKPEVKDCLSNLDAGGLARQQRHKKFATWFEGRKAS</sequence>
<gene>
    <name evidence="2" type="ORF">B0J15DRAFT_528791</name>
</gene>
<dbReference type="InterPro" id="IPR002110">
    <property type="entry name" value="Ankyrin_rpt"/>
</dbReference>
<dbReference type="EMBL" id="JAGTJS010000019">
    <property type="protein sequence ID" value="KAH7243040.1"/>
    <property type="molecule type" value="Genomic_DNA"/>
</dbReference>
<comment type="caution">
    <text evidence="2">The sequence shown here is derived from an EMBL/GenBank/DDBJ whole genome shotgun (WGS) entry which is preliminary data.</text>
</comment>
<evidence type="ECO:0000256" key="1">
    <source>
        <dbReference type="PROSITE-ProRule" id="PRU00023"/>
    </source>
</evidence>
<protein>
    <recommendedName>
        <fullName evidence="4">Ankyrin repeat protein</fullName>
    </recommendedName>
</protein>
<dbReference type="SUPFAM" id="SSF48403">
    <property type="entry name" value="Ankyrin repeat"/>
    <property type="match status" value="1"/>
</dbReference>
<evidence type="ECO:0008006" key="4">
    <source>
        <dbReference type="Google" id="ProtNLM"/>
    </source>
</evidence>
<dbReference type="OrthoDB" id="194358at2759"/>
<name>A0A9P9GPC5_FUSSL</name>